<dbReference type="RefSeq" id="WP_187963501.1">
    <property type="nucleotide sequence ID" value="NZ_JACVDC010000001.1"/>
</dbReference>
<evidence type="ECO:0000313" key="7">
    <source>
        <dbReference type="Proteomes" id="UP000653730"/>
    </source>
</evidence>
<keyword evidence="3" id="KW-0812">Transmembrane</keyword>
<dbReference type="PROSITE" id="PS50005">
    <property type="entry name" value="TPR"/>
    <property type="match status" value="2"/>
</dbReference>
<dbReference type="Pfam" id="PF02518">
    <property type="entry name" value="HATPase_c"/>
    <property type="match status" value="1"/>
</dbReference>
<evidence type="ECO:0000259" key="5">
    <source>
        <dbReference type="Pfam" id="PF06580"/>
    </source>
</evidence>
<dbReference type="Proteomes" id="UP000653730">
    <property type="component" value="Unassembled WGS sequence"/>
</dbReference>
<keyword evidence="1" id="KW-0802">TPR repeat</keyword>
<gene>
    <name evidence="6" type="ORF">IBL28_00050</name>
</gene>
<dbReference type="InterPro" id="IPR003594">
    <property type="entry name" value="HATPase_dom"/>
</dbReference>
<dbReference type="InterPro" id="IPR036890">
    <property type="entry name" value="HATPase_C_sf"/>
</dbReference>
<dbReference type="AlphaFoldDB" id="A0A926JNB9"/>
<evidence type="ECO:0000313" key="6">
    <source>
        <dbReference type="EMBL" id="MBC9794339.1"/>
    </source>
</evidence>
<dbReference type="GO" id="GO:0000155">
    <property type="term" value="F:phosphorelay sensor kinase activity"/>
    <property type="evidence" value="ECO:0007669"/>
    <property type="project" value="InterPro"/>
</dbReference>
<feature type="repeat" description="TPR" evidence="1">
    <location>
        <begin position="240"/>
        <end position="273"/>
    </location>
</feature>
<evidence type="ECO:0000256" key="2">
    <source>
        <dbReference type="SAM" id="Coils"/>
    </source>
</evidence>
<protein>
    <submittedName>
        <fullName evidence="6">Tetratricopeptide repeat protein</fullName>
    </submittedName>
</protein>
<accession>A0A926JNB9</accession>
<feature type="coiled-coil region" evidence="2">
    <location>
        <begin position="129"/>
        <end position="156"/>
    </location>
</feature>
<dbReference type="InterPro" id="IPR011990">
    <property type="entry name" value="TPR-like_helical_dom_sf"/>
</dbReference>
<keyword evidence="2" id="KW-0175">Coiled coil</keyword>
<dbReference type="SUPFAM" id="SSF48452">
    <property type="entry name" value="TPR-like"/>
    <property type="match status" value="2"/>
</dbReference>
<dbReference type="InterPro" id="IPR010559">
    <property type="entry name" value="Sig_transdc_His_kin_internal"/>
</dbReference>
<keyword evidence="3" id="KW-1133">Transmembrane helix</keyword>
<dbReference type="PANTHER" id="PTHR34220">
    <property type="entry name" value="SENSOR HISTIDINE KINASE YPDA"/>
    <property type="match status" value="1"/>
</dbReference>
<evidence type="ECO:0000259" key="4">
    <source>
        <dbReference type="Pfam" id="PF02518"/>
    </source>
</evidence>
<dbReference type="Pfam" id="PF06580">
    <property type="entry name" value="His_kinase"/>
    <property type="match status" value="1"/>
</dbReference>
<keyword evidence="3" id="KW-0472">Membrane</keyword>
<feature type="coiled-coil region" evidence="2">
    <location>
        <begin position="311"/>
        <end position="342"/>
    </location>
</feature>
<dbReference type="SUPFAM" id="SSF55874">
    <property type="entry name" value="ATPase domain of HSP90 chaperone/DNA topoisomerase II/histidine kinase"/>
    <property type="match status" value="1"/>
</dbReference>
<dbReference type="Gene3D" id="3.30.565.10">
    <property type="entry name" value="Histidine kinase-like ATPase, C-terminal domain"/>
    <property type="match status" value="1"/>
</dbReference>
<sequence length="595" mass="68225">MYLLFRTPCIFIWILFFSVHIGYAAPIQEASSKAPQTDVINLLDSLYITGSRFLQKRDFSPAQQHFEEGLSIAKKQGDSLYTGRLYNGLGAVALYQNQNGRALEYFHTSLAYINKDRYPDDVAKVFSNMSALYARLKEFEKAKDLLEEALEFVGEKTLIRLNLLANLASLCMDLEDFDRAEALVNETLMLADELGQPMMKAVMLGNLVKRYTDQGRWQEGIKAGEESLKIRDSLGLGSPMITLNNLGYAWQKSGRTDKAEEYYRRALEEAEGEYRLQLLLNLANLARETGDLRGSLRWFDAYNELKDSLAALDYRAKVAELTEKYESDKKQFQIDNLQAEKELQAELINRQKILVVASLALLLLFAGLIYVWIKQNKTRQALEKSRIQQRFLLTQLNPHFIFNALQSVQNFIFKNEKETSVEYLGSFGKLIRSVLESSDRETISLEKEMEMIHNFLHLQQLNSDHSFMFEITEELPEETDAYYIPVMLVQPFVENAVIHGVKGVPEGKIQVGIKNGEAGHMLQVEICDNGRGIDPERKQNADALHRSMGMEIVNKRIREFNKGSERKIHVEITPFREDTDFPGTRVLIDLPILWE</sequence>
<dbReference type="InterPro" id="IPR050640">
    <property type="entry name" value="Bact_2-comp_sensor_kinase"/>
</dbReference>
<evidence type="ECO:0000256" key="1">
    <source>
        <dbReference type="PROSITE-ProRule" id="PRU00339"/>
    </source>
</evidence>
<feature type="domain" description="Signal transduction histidine kinase internal region" evidence="5">
    <location>
        <begin position="388"/>
        <end position="464"/>
    </location>
</feature>
<dbReference type="PANTHER" id="PTHR34220:SF7">
    <property type="entry name" value="SENSOR HISTIDINE KINASE YPDA"/>
    <property type="match status" value="1"/>
</dbReference>
<dbReference type="SMART" id="SM00028">
    <property type="entry name" value="TPR"/>
    <property type="match status" value="5"/>
</dbReference>
<proteinExistence type="predicted"/>
<comment type="caution">
    <text evidence="6">The sequence shown here is derived from an EMBL/GenBank/DDBJ whole genome shotgun (WGS) entry which is preliminary data.</text>
</comment>
<dbReference type="Pfam" id="PF13424">
    <property type="entry name" value="TPR_12"/>
    <property type="match status" value="2"/>
</dbReference>
<dbReference type="Gene3D" id="1.25.40.10">
    <property type="entry name" value="Tetratricopeptide repeat domain"/>
    <property type="match status" value="2"/>
</dbReference>
<dbReference type="EMBL" id="JACVDC010000001">
    <property type="protein sequence ID" value="MBC9794339.1"/>
    <property type="molecule type" value="Genomic_DNA"/>
</dbReference>
<evidence type="ECO:0000256" key="3">
    <source>
        <dbReference type="SAM" id="Phobius"/>
    </source>
</evidence>
<feature type="domain" description="Histidine kinase/HSP90-like ATPase" evidence="4">
    <location>
        <begin position="488"/>
        <end position="591"/>
    </location>
</feature>
<feature type="repeat" description="TPR" evidence="1">
    <location>
        <begin position="123"/>
        <end position="156"/>
    </location>
</feature>
<dbReference type="InterPro" id="IPR019734">
    <property type="entry name" value="TPR_rpt"/>
</dbReference>
<organism evidence="6 7">
    <name type="scientific">Sinomicrobium weinanense</name>
    <dbReference type="NCBI Taxonomy" id="2842200"/>
    <lineage>
        <taxon>Bacteria</taxon>
        <taxon>Pseudomonadati</taxon>
        <taxon>Bacteroidota</taxon>
        <taxon>Flavobacteriia</taxon>
        <taxon>Flavobacteriales</taxon>
        <taxon>Flavobacteriaceae</taxon>
        <taxon>Sinomicrobium</taxon>
    </lineage>
</organism>
<reference evidence="6 7" key="1">
    <citation type="submission" date="2020-09" db="EMBL/GenBank/DDBJ databases">
        <title>Sinomicrobium weinanense sp. nov., a halophilic bacteria isolated from saline-alkali soil.</title>
        <authorList>
            <person name="Wu P."/>
            <person name="Ren H."/>
            <person name="Mei Y."/>
            <person name="Liang Y."/>
            <person name="Chen Z."/>
        </authorList>
    </citation>
    <scope>NUCLEOTIDE SEQUENCE [LARGE SCALE GENOMIC DNA]</scope>
    <source>
        <strain evidence="6 7">FJxs</strain>
    </source>
</reference>
<feature type="transmembrane region" description="Helical" evidence="3">
    <location>
        <begin position="353"/>
        <end position="373"/>
    </location>
</feature>
<dbReference type="GO" id="GO:0016020">
    <property type="term" value="C:membrane"/>
    <property type="evidence" value="ECO:0007669"/>
    <property type="project" value="InterPro"/>
</dbReference>
<keyword evidence="7" id="KW-1185">Reference proteome</keyword>
<name>A0A926JNB9_9FLAO</name>